<proteinExistence type="predicted"/>
<protein>
    <submittedName>
        <fullName evidence="2">Uncharacterized protein</fullName>
    </submittedName>
</protein>
<evidence type="ECO:0000313" key="3">
    <source>
        <dbReference type="Proteomes" id="UP001175000"/>
    </source>
</evidence>
<feature type="region of interest" description="Disordered" evidence="1">
    <location>
        <begin position="209"/>
        <end position="229"/>
    </location>
</feature>
<dbReference type="Proteomes" id="UP001175000">
    <property type="component" value="Unassembled WGS sequence"/>
</dbReference>
<gene>
    <name evidence="2" type="ORF">B0T14DRAFT_20567</name>
</gene>
<evidence type="ECO:0000313" key="2">
    <source>
        <dbReference type="EMBL" id="KAK0632074.1"/>
    </source>
</evidence>
<name>A0AA40CC41_9PEZI</name>
<feature type="region of interest" description="Disordered" evidence="1">
    <location>
        <begin position="146"/>
        <end position="167"/>
    </location>
</feature>
<reference evidence="2" key="1">
    <citation type="submission" date="2023-06" db="EMBL/GenBank/DDBJ databases">
        <title>Genome-scale phylogeny and comparative genomics of the fungal order Sordariales.</title>
        <authorList>
            <consortium name="Lawrence Berkeley National Laboratory"/>
            <person name="Hensen N."/>
            <person name="Bonometti L."/>
            <person name="Westerberg I."/>
            <person name="Brannstrom I.O."/>
            <person name="Guillou S."/>
            <person name="Cros-Aarteil S."/>
            <person name="Calhoun S."/>
            <person name="Haridas S."/>
            <person name="Kuo A."/>
            <person name="Mondo S."/>
            <person name="Pangilinan J."/>
            <person name="Riley R."/>
            <person name="Labutti K."/>
            <person name="Andreopoulos B."/>
            <person name="Lipzen A."/>
            <person name="Chen C."/>
            <person name="Yanf M."/>
            <person name="Daum C."/>
            <person name="Ng V."/>
            <person name="Clum A."/>
            <person name="Steindorff A."/>
            <person name="Ohm R."/>
            <person name="Martin F."/>
            <person name="Silar P."/>
            <person name="Natvig D."/>
            <person name="Lalanne C."/>
            <person name="Gautier V."/>
            <person name="Ament-Velasquez S.L."/>
            <person name="Kruys A."/>
            <person name="Hutchinson M.I."/>
            <person name="Powell A.J."/>
            <person name="Barry K."/>
            <person name="Miller A.N."/>
            <person name="Grigoriev I.V."/>
            <person name="Debuchy R."/>
            <person name="Gladieux P."/>
            <person name="Thoren M.H."/>
            <person name="Johannesson H."/>
        </authorList>
    </citation>
    <scope>NUCLEOTIDE SEQUENCE</scope>
    <source>
        <strain evidence="2">CBS 606.72</strain>
    </source>
</reference>
<dbReference type="AlphaFoldDB" id="A0AA40CC41"/>
<comment type="caution">
    <text evidence="2">The sequence shown here is derived from an EMBL/GenBank/DDBJ whole genome shotgun (WGS) entry which is preliminary data.</text>
</comment>
<sequence>MSQQAFAPEGGPVMPSNTGGWPGNATHPLPAPSAAPGATPLLNGGRVSVAALPPSNTSSGVSGQFDLERSGRSEREVSMALNDMASVSDGGAAFEAVVPGSSGLVAPQSSPVRRPASLTPSVVYVDLGSVNRSLESHLYAAESNSVGEATGFSPNGIAAEEGEGDGGWETLRLSSDGVEDAPIGAAGCFGPGRIEDGVADVPGSGRFARGAPSRLGPQVGGSRTLPPQLQGGTRNMLLEDENRPVFPPQQRAHRVNGYLTNGASGGFTPATTATTTGATYGATSSLSAASGSQASFYDDSTARRMIANPPPTLPFSLVPLSHASNVQMANRFLGTEDQTFLSNYSLDEILPATTAPVSFINCPPRSHRRLASISEDEGIDGYGRPSHSAMRRNPSLSELIGEPGPSTTPWRSALLRPVRAVSDTVQSTRARVRRSRTHHHQSFGMSRLDSEPQLFSGSNNSIERIRNRARRHRATPPAGILFGDMNSPDNIAFVD</sequence>
<feature type="region of interest" description="Disordered" evidence="1">
    <location>
        <begin position="1"/>
        <end position="74"/>
    </location>
</feature>
<organism evidence="2 3">
    <name type="scientific">Immersiella caudata</name>
    <dbReference type="NCBI Taxonomy" id="314043"/>
    <lineage>
        <taxon>Eukaryota</taxon>
        <taxon>Fungi</taxon>
        <taxon>Dikarya</taxon>
        <taxon>Ascomycota</taxon>
        <taxon>Pezizomycotina</taxon>
        <taxon>Sordariomycetes</taxon>
        <taxon>Sordariomycetidae</taxon>
        <taxon>Sordariales</taxon>
        <taxon>Lasiosphaeriaceae</taxon>
        <taxon>Immersiella</taxon>
    </lineage>
</organism>
<dbReference type="EMBL" id="JAULSU010000001">
    <property type="protein sequence ID" value="KAK0632074.1"/>
    <property type="molecule type" value="Genomic_DNA"/>
</dbReference>
<keyword evidence="3" id="KW-1185">Reference proteome</keyword>
<feature type="compositionally biased region" description="Basic residues" evidence="1">
    <location>
        <begin position="431"/>
        <end position="441"/>
    </location>
</feature>
<accession>A0AA40CC41</accession>
<feature type="region of interest" description="Disordered" evidence="1">
    <location>
        <begin position="431"/>
        <end position="457"/>
    </location>
</feature>
<evidence type="ECO:0000256" key="1">
    <source>
        <dbReference type="SAM" id="MobiDB-lite"/>
    </source>
</evidence>